<dbReference type="PANTHER" id="PTHR46865">
    <property type="entry name" value="OXIDOREDUCTASE-RELATED"/>
    <property type="match status" value="1"/>
</dbReference>
<dbReference type="Pfam" id="PF01494">
    <property type="entry name" value="FAD_binding_3"/>
    <property type="match status" value="1"/>
</dbReference>
<accession>A0ABP3H6K3</accession>
<dbReference type="PRINTS" id="PR00420">
    <property type="entry name" value="RNGMNOXGNASE"/>
</dbReference>
<dbReference type="InterPro" id="IPR051704">
    <property type="entry name" value="FAD_aromatic-hydroxylase"/>
</dbReference>
<dbReference type="EMBL" id="BAAABM010000055">
    <property type="protein sequence ID" value="GAA0361929.1"/>
    <property type="molecule type" value="Genomic_DNA"/>
</dbReference>
<dbReference type="SUPFAM" id="SSF51905">
    <property type="entry name" value="FAD/NAD(P)-binding domain"/>
    <property type="match status" value="1"/>
</dbReference>
<dbReference type="Gene3D" id="3.50.50.60">
    <property type="entry name" value="FAD/NAD(P)-binding domain"/>
    <property type="match status" value="1"/>
</dbReference>
<organism evidence="3 4">
    <name type="scientific">Actinoallomurus spadix</name>
    <dbReference type="NCBI Taxonomy" id="79912"/>
    <lineage>
        <taxon>Bacteria</taxon>
        <taxon>Bacillati</taxon>
        <taxon>Actinomycetota</taxon>
        <taxon>Actinomycetes</taxon>
        <taxon>Streptosporangiales</taxon>
        <taxon>Thermomonosporaceae</taxon>
        <taxon>Actinoallomurus</taxon>
    </lineage>
</organism>
<feature type="region of interest" description="Disordered" evidence="1">
    <location>
        <begin position="372"/>
        <end position="398"/>
    </location>
</feature>
<dbReference type="RefSeq" id="WP_252807994.1">
    <property type="nucleotide sequence ID" value="NZ_BAAABM010000055.1"/>
</dbReference>
<dbReference type="InterPro" id="IPR002938">
    <property type="entry name" value="FAD-bd"/>
</dbReference>
<evidence type="ECO:0000313" key="3">
    <source>
        <dbReference type="EMBL" id="GAA0361929.1"/>
    </source>
</evidence>
<dbReference type="Proteomes" id="UP001501822">
    <property type="component" value="Unassembled WGS sequence"/>
</dbReference>
<name>A0ABP3H6K3_9ACTN</name>
<dbReference type="Gene3D" id="3.30.9.10">
    <property type="entry name" value="D-Amino Acid Oxidase, subunit A, domain 2"/>
    <property type="match status" value="1"/>
</dbReference>
<keyword evidence="3" id="KW-0503">Monooxygenase</keyword>
<gene>
    <name evidence="3" type="ORF">GCM10010151_59940</name>
</gene>
<dbReference type="PANTHER" id="PTHR46865:SF2">
    <property type="entry name" value="MONOOXYGENASE"/>
    <property type="match status" value="1"/>
</dbReference>
<dbReference type="GO" id="GO:0004497">
    <property type="term" value="F:monooxygenase activity"/>
    <property type="evidence" value="ECO:0007669"/>
    <property type="project" value="UniProtKB-KW"/>
</dbReference>
<comment type="caution">
    <text evidence="3">The sequence shown here is derived from an EMBL/GenBank/DDBJ whole genome shotgun (WGS) entry which is preliminary data.</text>
</comment>
<sequence length="398" mass="42382">MSGSTRGTVLISGASIAGPALAFWLGRYGFDVTVVEKAAALRGGGYPIDIRGTALEVVRRMGILSRLRAAHVDTQKITFLDADGSPITSLRPAALADGNESSDLEVRRGDLADALYDAVRADTEFIFDDSIAALDDHEGGVDVTFHNGVQRRFDLVIGADGLHSNTRSLVLGPEEPFHRYLGYCFAGFTLPNDFGLSHEGVVWNVPGRAAALYAVGDGDELFGFLPFARSEPPFAAFRDPGAQRDLVASVFAGDHWEIPRLVAAMRAADDLFFDVVSQIHLPRWSAGRVAFVGDAAYAPSFLTGQGTSLALVGAYMLAGALATEPDHAAAFAAYERSTRKFVEMNQALVTGGDAALFPSTPESLAARNDALRGRTSLPTEAERPEYSALTLPDFAAAP</sequence>
<proteinExistence type="predicted"/>
<feature type="domain" description="FAD-binding" evidence="2">
    <location>
        <begin position="8"/>
        <end position="169"/>
    </location>
</feature>
<evidence type="ECO:0000313" key="4">
    <source>
        <dbReference type="Proteomes" id="UP001501822"/>
    </source>
</evidence>
<reference evidence="4" key="1">
    <citation type="journal article" date="2019" name="Int. J. Syst. Evol. Microbiol.">
        <title>The Global Catalogue of Microorganisms (GCM) 10K type strain sequencing project: providing services to taxonomists for standard genome sequencing and annotation.</title>
        <authorList>
            <consortium name="The Broad Institute Genomics Platform"/>
            <consortium name="The Broad Institute Genome Sequencing Center for Infectious Disease"/>
            <person name="Wu L."/>
            <person name="Ma J."/>
        </authorList>
    </citation>
    <scope>NUCLEOTIDE SEQUENCE [LARGE SCALE GENOMIC DNA]</scope>
    <source>
        <strain evidence="4">JCM 3146</strain>
    </source>
</reference>
<evidence type="ECO:0000259" key="2">
    <source>
        <dbReference type="Pfam" id="PF01494"/>
    </source>
</evidence>
<dbReference type="InterPro" id="IPR036188">
    <property type="entry name" value="FAD/NAD-bd_sf"/>
</dbReference>
<keyword evidence="3" id="KW-0560">Oxidoreductase</keyword>
<keyword evidence="4" id="KW-1185">Reference proteome</keyword>
<evidence type="ECO:0000256" key="1">
    <source>
        <dbReference type="SAM" id="MobiDB-lite"/>
    </source>
</evidence>
<protein>
    <submittedName>
        <fullName evidence="3">FAD-dependent monooxygenase</fullName>
    </submittedName>
</protein>